<evidence type="ECO:0000313" key="1">
    <source>
        <dbReference type="EMBL" id="QPC42601.1"/>
    </source>
</evidence>
<proteinExistence type="predicted"/>
<sequence length="274" mass="28868">MVIGFDPSGNADDVLEMAASLAAAMRAEMRGLFVEESALFDLAGLPFARAVPRGGRQSYPIDLSGMETALRRQAQACERALSSHAMRAHVAWSFGRSRGRLGEELGAAITGGDLVVINASGPGLEAGREALALARRAAERGMGAAIVAPRRRRVSGQVVVLDDGDEGALQALDLAARIAVERHEPLVVMVMAETAEEGGHIEQRARETLPADARPVFRHIVARGVSGAAHMLREMDPSLVVADLQGAVFGDDETAIRLMGAARAPVLLIRPAGS</sequence>
<reference evidence="1 2" key="1">
    <citation type="submission" date="2020-06" db="EMBL/GenBank/DDBJ databases">
        <title>Genome sequence of 2 isolates from Red Sea Mangroves.</title>
        <authorList>
            <person name="Sefrji F."/>
            <person name="Michoud G."/>
            <person name="Merlino G."/>
            <person name="Daffonchio D."/>
        </authorList>
    </citation>
    <scope>NUCLEOTIDE SEQUENCE [LARGE SCALE GENOMIC DNA]</scope>
    <source>
        <strain evidence="1 2">R1DC25</strain>
    </source>
</reference>
<name>A0A7S8HBK8_9HYPH</name>
<dbReference type="EMBL" id="CP058214">
    <property type="protein sequence ID" value="QPC42601.1"/>
    <property type="molecule type" value="Genomic_DNA"/>
</dbReference>
<evidence type="ECO:0000313" key="2">
    <source>
        <dbReference type="Proteomes" id="UP000593594"/>
    </source>
</evidence>
<dbReference type="Proteomes" id="UP000593594">
    <property type="component" value="Chromosome"/>
</dbReference>
<dbReference type="Gene3D" id="3.40.50.12370">
    <property type="match status" value="1"/>
</dbReference>
<protein>
    <submittedName>
        <fullName evidence="1">Universal stress protein</fullName>
    </submittedName>
</protein>
<dbReference type="AlphaFoldDB" id="A0A7S8HBK8"/>
<dbReference type="SUPFAM" id="SSF52402">
    <property type="entry name" value="Adenine nucleotide alpha hydrolases-like"/>
    <property type="match status" value="1"/>
</dbReference>
<keyword evidence="2" id="KW-1185">Reference proteome</keyword>
<dbReference type="KEGG" id="kmn:HW532_07745"/>
<accession>A0A7S8HBK8</accession>
<organism evidence="1 2">
    <name type="scientific">Kaustia mangrovi</name>
    <dbReference type="NCBI Taxonomy" id="2593653"/>
    <lineage>
        <taxon>Bacteria</taxon>
        <taxon>Pseudomonadati</taxon>
        <taxon>Pseudomonadota</taxon>
        <taxon>Alphaproteobacteria</taxon>
        <taxon>Hyphomicrobiales</taxon>
        <taxon>Parvibaculaceae</taxon>
        <taxon>Kaustia</taxon>
    </lineage>
</organism>
<gene>
    <name evidence="1" type="ORF">HW532_07745</name>
</gene>
<dbReference type="RefSeq" id="WP_213163836.1">
    <property type="nucleotide sequence ID" value="NZ_CP058214.1"/>
</dbReference>